<keyword evidence="3" id="KW-0677">Repeat</keyword>
<evidence type="ECO:0000256" key="7">
    <source>
        <dbReference type="PROSITE-ProRule" id="PRU00042"/>
    </source>
</evidence>
<keyword evidence="2" id="KW-0479">Metal-binding</keyword>
<dbReference type="Pfam" id="PF04082">
    <property type="entry name" value="Fungal_trans"/>
    <property type="match status" value="1"/>
</dbReference>
<dbReference type="GO" id="GO:0000981">
    <property type="term" value="F:DNA-binding transcription factor activity, RNA polymerase II-specific"/>
    <property type="evidence" value="ECO:0007669"/>
    <property type="project" value="InterPro"/>
</dbReference>
<dbReference type="RefSeq" id="XP_457653.2">
    <property type="nucleotide sequence ID" value="XM_457653.1"/>
</dbReference>
<proteinExistence type="predicted"/>
<dbReference type="PANTHER" id="PTHR40626:SF11">
    <property type="entry name" value="ZINC FINGER PROTEIN YPR022C"/>
    <property type="match status" value="1"/>
</dbReference>
<evidence type="ECO:0000256" key="1">
    <source>
        <dbReference type="ARBA" id="ARBA00004123"/>
    </source>
</evidence>
<protein>
    <submittedName>
        <fullName evidence="9">DEHA2B16148p</fullName>
    </submittedName>
</protein>
<evidence type="ECO:0000256" key="2">
    <source>
        <dbReference type="ARBA" id="ARBA00022723"/>
    </source>
</evidence>
<evidence type="ECO:0000256" key="6">
    <source>
        <dbReference type="ARBA" id="ARBA00023242"/>
    </source>
</evidence>
<dbReference type="GO" id="GO:0005634">
    <property type="term" value="C:nucleus"/>
    <property type="evidence" value="ECO:0007669"/>
    <property type="project" value="UniProtKB-SubCell"/>
</dbReference>
<evidence type="ECO:0000313" key="9">
    <source>
        <dbReference type="EMBL" id="CAG85667.2"/>
    </source>
</evidence>
<dbReference type="HOGENOM" id="CLU_006466_2_0_1"/>
<dbReference type="GO" id="GO:0000785">
    <property type="term" value="C:chromatin"/>
    <property type="evidence" value="ECO:0007669"/>
    <property type="project" value="TreeGrafter"/>
</dbReference>
<dbReference type="SMART" id="SM00355">
    <property type="entry name" value="ZnF_C2H2"/>
    <property type="match status" value="2"/>
</dbReference>
<dbReference type="Gene3D" id="3.30.160.60">
    <property type="entry name" value="Classic Zinc Finger"/>
    <property type="match status" value="1"/>
</dbReference>
<dbReference type="SUPFAM" id="SSF57667">
    <property type="entry name" value="beta-beta-alpha zinc fingers"/>
    <property type="match status" value="1"/>
</dbReference>
<dbReference type="OMA" id="AGFMNEM"/>
<dbReference type="GO" id="GO:0008270">
    <property type="term" value="F:zinc ion binding"/>
    <property type="evidence" value="ECO:0007669"/>
    <property type="project" value="UniProtKB-KW"/>
</dbReference>
<dbReference type="AlphaFoldDB" id="Q6BVW6"/>
<dbReference type="InterPro" id="IPR051059">
    <property type="entry name" value="VerF-like"/>
</dbReference>
<dbReference type="GO" id="GO:0006351">
    <property type="term" value="P:DNA-templated transcription"/>
    <property type="evidence" value="ECO:0007669"/>
    <property type="project" value="InterPro"/>
</dbReference>
<dbReference type="PROSITE" id="PS50157">
    <property type="entry name" value="ZINC_FINGER_C2H2_2"/>
    <property type="match status" value="1"/>
</dbReference>
<accession>Q6BVW6</accession>
<dbReference type="eggNOG" id="KOG1721">
    <property type="taxonomic scope" value="Eukaryota"/>
</dbReference>
<evidence type="ECO:0000256" key="5">
    <source>
        <dbReference type="ARBA" id="ARBA00022833"/>
    </source>
</evidence>
<dbReference type="KEGG" id="dha:DEHA2B16148g"/>
<sequence>MANMPITMTNKFECDFPGCHKSFSRKDHLRRHHLNHDDNAVLHGCSYPGCKMEFKRYDVMIGHYERHFKKRKVLNKDQVAYGSESNLRQNQTSPAIERQDDISEKDNVFMQAGFMDILFDLNELVPEDRTEQNPSKLNNIHKNTAQNIIYSEFPSTLMFKNYPDAILLEIFNGDFETLSISQTSSSLLTSEMLKTLLHLVPNLVQFPDFNIPTFEYCLEVYWSVFHIQFPILHRASFNTSTAHPLLVVAMIMIGSVLSYSARDILKDPTGLSLTIGTDLRWLIFKSRKYGPSQLWELQSLLILEVYEKYFANRDLFERSSIHHAAKVEMIKRSTSLIGEPYVSETRSTIKSKENDGERLWNKWIAAESMKRCTLMSFCSDLTSSMISSHNSSLFVDKLTLALPCNDLLWEASFENLKSFTLPAKSDSIRDCLKKLLKGENIKADSFGKKILFHTLASLIIQLENKDEIVSLIGNIGYDSLKDRWRDKISFALDAWKYNVNGACSDVKNLLIDSPTLESSILNPLYLHLDDTKCKCPTYHMAQIRLHVINNDVLVYSGVPVSMNSRSSNEECQNVSIRMKRWADSLNGRIGVVHAYLCLIECLLSVDKISYLPRIDPIPERRHVMVVCSLTIWCYNYIVYGPESNQYLSEDKYSFKESAFHYLNKLKDKFCSIIIPSQNAIEFHLNVRKCAINLPQFENTHYIAGFMNEMSQLFDACSWSLGREYSRSFKVCEERSLGREEIFCNDMYKDE</sequence>
<keyword evidence="5" id="KW-0862">Zinc</keyword>
<dbReference type="CDD" id="cd12148">
    <property type="entry name" value="fungal_TF_MHR"/>
    <property type="match status" value="1"/>
</dbReference>
<gene>
    <name evidence="9" type="ordered locus">DEHA2B16148g</name>
</gene>
<dbReference type="GO" id="GO:0000978">
    <property type="term" value="F:RNA polymerase II cis-regulatory region sequence-specific DNA binding"/>
    <property type="evidence" value="ECO:0007669"/>
    <property type="project" value="InterPro"/>
</dbReference>
<comment type="subcellular location">
    <subcellularLocation>
        <location evidence="1">Nucleus</location>
    </subcellularLocation>
</comment>
<feature type="domain" description="C2H2-type" evidence="8">
    <location>
        <begin position="12"/>
        <end position="41"/>
    </location>
</feature>
<evidence type="ECO:0000259" key="8">
    <source>
        <dbReference type="PROSITE" id="PS50157"/>
    </source>
</evidence>
<evidence type="ECO:0000313" key="10">
    <source>
        <dbReference type="Proteomes" id="UP000000599"/>
    </source>
</evidence>
<reference evidence="9 10" key="1">
    <citation type="journal article" date="2004" name="Nature">
        <title>Genome evolution in yeasts.</title>
        <authorList>
            <consortium name="Genolevures"/>
            <person name="Dujon B."/>
            <person name="Sherman D."/>
            <person name="Fischer G."/>
            <person name="Durrens P."/>
            <person name="Casaregola S."/>
            <person name="Lafontaine I."/>
            <person name="de Montigny J."/>
            <person name="Marck C."/>
            <person name="Neuveglise C."/>
            <person name="Talla E."/>
            <person name="Goffard N."/>
            <person name="Frangeul L."/>
            <person name="Aigle M."/>
            <person name="Anthouard V."/>
            <person name="Babour A."/>
            <person name="Barbe V."/>
            <person name="Barnay S."/>
            <person name="Blanchin S."/>
            <person name="Beckerich J.M."/>
            <person name="Beyne E."/>
            <person name="Bleykasten C."/>
            <person name="Boisrame A."/>
            <person name="Boyer J."/>
            <person name="Cattolico L."/>
            <person name="Confanioleri F."/>
            <person name="de Daruvar A."/>
            <person name="Despons L."/>
            <person name="Fabre E."/>
            <person name="Fairhead C."/>
            <person name="Ferry-Dumazet H."/>
            <person name="Groppi A."/>
            <person name="Hantraye F."/>
            <person name="Hennequin C."/>
            <person name="Jauniaux N."/>
            <person name="Joyet P."/>
            <person name="Kachouri R."/>
            <person name="Kerrest A."/>
            <person name="Koszul R."/>
            <person name="Lemaire M."/>
            <person name="Lesur I."/>
            <person name="Ma L."/>
            <person name="Muller H."/>
            <person name="Nicaud J.M."/>
            <person name="Nikolski M."/>
            <person name="Oztas S."/>
            <person name="Ozier-Kalogeropoulos O."/>
            <person name="Pellenz S."/>
            <person name="Potier S."/>
            <person name="Richard G.F."/>
            <person name="Straub M.L."/>
            <person name="Suleau A."/>
            <person name="Swennene D."/>
            <person name="Tekaia F."/>
            <person name="Wesolowski-Louvel M."/>
            <person name="Westhof E."/>
            <person name="Wirth B."/>
            <person name="Zeniou-Meyer M."/>
            <person name="Zivanovic I."/>
            <person name="Bolotin-Fukuhara M."/>
            <person name="Thierry A."/>
            <person name="Bouchier C."/>
            <person name="Caudron B."/>
            <person name="Scarpelli C."/>
            <person name="Gaillardin C."/>
            <person name="Weissenbach J."/>
            <person name="Wincker P."/>
            <person name="Souciet J.L."/>
        </authorList>
    </citation>
    <scope>NUCLEOTIDE SEQUENCE [LARGE SCALE GENOMIC DNA]</scope>
    <source>
        <strain evidence="10">ATCC 36239 / CBS 767 / BCRC 21394 / JCM 1990 / NBRC 0083 / IGC 2968</strain>
    </source>
</reference>
<dbReference type="PANTHER" id="PTHR40626">
    <property type="entry name" value="MIP31509P"/>
    <property type="match status" value="1"/>
</dbReference>
<dbReference type="InterPro" id="IPR013087">
    <property type="entry name" value="Znf_C2H2_type"/>
</dbReference>
<dbReference type="VEuPathDB" id="FungiDB:DEHA2B16148g"/>
<keyword evidence="10" id="KW-1185">Reference proteome</keyword>
<keyword evidence="6" id="KW-0539">Nucleus</keyword>
<organism evidence="9 10">
    <name type="scientific">Debaryomyces hansenii (strain ATCC 36239 / CBS 767 / BCRC 21394 / JCM 1990 / NBRC 0083 / IGC 2968)</name>
    <name type="common">Yeast</name>
    <name type="synonym">Torulaspora hansenii</name>
    <dbReference type="NCBI Taxonomy" id="284592"/>
    <lineage>
        <taxon>Eukaryota</taxon>
        <taxon>Fungi</taxon>
        <taxon>Dikarya</taxon>
        <taxon>Ascomycota</taxon>
        <taxon>Saccharomycotina</taxon>
        <taxon>Pichiomycetes</taxon>
        <taxon>Debaryomycetaceae</taxon>
        <taxon>Debaryomyces</taxon>
    </lineage>
</organism>
<dbReference type="Proteomes" id="UP000000599">
    <property type="component" value="Chromosome B"/>
</dbReference>
<name>Q6BVW6_DEBHA</name>
<evidence type="ECO:0000256" key="4">
    <source>
        <dbReference type="ARBA" id="ARBA00022771"/>
    </source>
</evidence>
<dbReference type="InterPro" id="IPR007219">
    <property type="entry name" value="XnlR_reg_dom"/>
</dbReference>
<dbReference type="PROSITE" id="PS00028">
    <property type="entry name" value="ZINC_FINGER_C2H2_1"/>
    <property type="match status" value="2"/>
</dbReference>
<dbReference type="EMBL" id="CR382134">
    <property type="protein sequence ID" value="CAG85667.2"/>
    <property type="molecule type" value="Genomic_DNA"/>
</dbReference>
<keyword evidence="4 7" id="KW-0863">Zinc-finger</keyword>
<dbReference type="InterPro" id="IPR036236">
    <property type="entry name" value="Znf_C2H2_sf"/>
</dbReference>
<evidence type="ECO:0000256" key="3">
    <source>
        <dbReference type="ARBA" id="ARBA00022737"/>
    </source>
</evidence>
<dbReference type="InParanoid" id="Q6BVW6"/>
<dbReference type="OrthoDB" id="427030at2759"/>
<dbReference type="GeneID" id="2913629"/>